<sequence length="336" mass="37848">MENIETKLREEAKRLLLEKKADVIIGYEKGTIPLTATPCFITAPEEADKLVWNNFCTQNLAKYVHDLITAHKNSQKRVKPEDRKKKIIGVVARGCTTRSLIIHLQERQYGRDEVYIIGVPCDGYVDGKGLKVAIGGADIVDGSLDGGQVKMKTSEGDKNIALKDVLADCCKTCRFNNPIISDVMVGQNAPPMNPDAEYDEVKEFEAKSIEERWAYFIKEMEKCMRCNACRQACPSCYCPTCFVEQSQPQWVGIGEDKSDTQVFQLMRLYHMVGRCVDCGSCVAVCPMGVDLRKFLKKIDKDCWELFGNRAGSSMEDMPPLGKYDEHHDKGDFVYNP</sequence>
<feature type="domain" description="4Fe-4S ferredoxin-type" evidence="1">
    <location>
        <begin position="266"/>
        <end position="289"/>
    </location>
</feature>
<protein>
    <submittedName>
        <fullName evidence="2">Coenzyme f420-reducing hydrogenase, beta subunit</fullName>
    </submittedName>
</protein>
<dbReference type="InterPro" id="IPR017896">
    <property type="entry name" value="4Fe4S_Fe-S-bd"/>
</dbReference>
<evidence type="ECO:0000313" key="2">
    <source>
        <dbReference type="EMBL" id="KUG22474.1"/>
    </source>
</evidence>
<evidence type="ECO:0000259" key="1">
    <source>
        <dbReference type="PROSITE" id="PS51379"/>
    </source>
</evidence>
<dbReference type="Gene3D" id="1.10.1060.10">
    <property type="entry name" value="Alpha-helical ferredoxin"/>
    <property type="match status" value="1"/>
</dbReference>
<dbReference type="EMBL" id="LNQE01000964">
    <property type="protein sequence ID" value="KUG22474.1"/>
    <property type="molecule type" value="Genomic_DNA"/>
</dbReference>
<feature type="domain" description="4Fe-4S ferredoxin-type" evidence="1">
    <location>
        <begin position="213"/>
        <end position="244"/>
    </location>
</feature>
<gene>
    <name evidence="2" type="ORF">ASZ90_007757</name>
</gene>
<dbReference type="PROSITE" id="PS00198">
    <property type="entry name" value="4FE4S_FER_1"/>
    <property type="match status" value="1"/>
</dbReference>
<dbReference type="AlphaFoldDB" id="A0A0W8FNI3"/>
<dbReference type="InterPro" id="IPR009051">
    <property type="entry name" value="Helical_ferredxn"/>
</dbReference>
<dbReference type="InterPro" id="IPR017900">
    <property type="entry name" value="4Fe4S_Fe_S_CS"/>
</dbReference>
<dbReference type="GO" id="GO:0051536">
    <property type="term" value="F:iron-sulfur cluster binding"/>
    <property type="evidence" value="ECO:0007669"/>
    <property type="project" value="InterPro"/>
</dbReference>
<dbReference type="Pfam" id="PF13183">
    <property type="entry name" value="Fer4_8"/>
    <property type="match status" value="1"/>
</dbReference>
<proteinExistence type="predicted"/>
<accession>A0A0W8FNI3</accession>
<comment type="caution">
    <text evidence="2">The sequence shown here is derived from an EMBL/GenBank/DDBJ whole genome shotgun (WGS) entry which is preliminary data.</text>
</comment>
<reference evidence="2" key="1">
    <citation type="journal article" date="2015" name="Proc. Natl. Acad. Sci. U.S.A.">
        <title>Networks of energetic and metabolic interactions define dynamics in microbial communities.</title>
        <authorList>
            <person name="Embree M."/>
            <person name="Liu J.K."/>
            <person name="Al-Bassam M.M."/>
            <person name="Zengler K."/>
        </authorList>
    </citation>
    <scope>NUCLEOTIDE SEQUENCE</scope>
</reference>
<dbReference type="PROSITE" id="PS51379">
    <property type="entry name" value="4FE4S_FER_2"/>
    <property type="match status" value="2"/>
</dbReference>
<organism evidence="2">
    <name type="scientific">hydrocarbon metagenome</name>
    <dbReference type="NCBI Taxonomy" id="938273"/>
    <lineage>
        <taxon>unclassified sequences</taxon>
        <taxon>metagenomes</taxon>
        <taxon>ecological metagenomes</taxon>
    </lineage>
</organism>
<dbReference type="SUPFAM" id="SSF46548">
    <property type="entry name" value="alpha-helical ferredoxin"/>
    <property type="match status" value="1"/>
</dbReference>
<name>A0A0W8FNI3_9ZZZZ</name>